<reference evidence="5" key="1">
    <citation type="journal article" date="2011" name="MBio">
        <title>Novel metabolic attributes of the genus Cyanothece, comprising a group of unicellular nitrogen-fixing Cyanobacteria.</title>
        <authorList>
            <person name="Bandyopadhyay A."/>
            <person name="Elvitigala T."/>
            <person name="Welsh E."/>
            <person name="Stockel J."/>
            <person name="Liberton M."/>
            <person name="Min H."/>
            <person name="Sherman L.A."/>
            <person name="Pakrasi H.B."/>
        </authorList>
    </citation>
    <scope>NUCLEOTIDE SEQUENCE [LARGE SCALE GENOMIC DNA]</scope>
    <source>
        <strain evidence="5">PCC 7822</strain>
        <plasmid evidence="5">Cy782201</plasmid>
    </source>
</reference>
<geneLocation type="plasmid" evidence="4 5">
    <name>Cy782201</name>
</geneLocation>
<keyword evidence="5" id="KW-1185">Reference proteome</keyword>
<feature type="domain" description="SLH" evidence="3">
    <location>
        <begin position="70"/>
        <end position="142"/>
    </location>
</feature>
<accession>E0ULG4</accession>
<dbReference type="RefSeq" id="WP_013334544.1">
    <property type="nucleotide sequence ID" value="NC_014533.1"/>
</dbReference>
<dbReference type="AlphaFoldDB" id="E0ULG4"/>
<keyword evidence="4" id="KW-0614">Plasmid</keyword>
<feature type="coiled-coil region" evidence="2">
    <location>
        <begin position="157"/>
        <end position="184"/>
    </location>
</feature>
<dbReference type="KEGG" id="cyj:Cyan7822_5940"/>
<dbReference type="InterPro" id="IPR001119">
    <property type="entry name" value="SLH_dom"/>
</dbReference>
<organism evidence="4 5">
    <name type="scientific">Gloeothece verrucosa (strain PCC 7822)</name>
    <name type="common">Cyanothece sp. (strain PCC 7822)</name>
    <dbReference type="NCBI Taxonomy" id="497965"/>
    <lineage>
        <taxon>Bacteria</taxon>
        <taxon>Bacillati</taxon>
        <taxon>Cyanobacteriota</taxon>
        <taxon>Cyanophyceae</taxon>
        <taxon>Oscillatoriophycideae</taxon>
        <taxon>Chroococcales</taxon>
        <taxon>Aphanothecaceae</taxon>
        <taxon>Gloeothece</taxon>
        <taxon>Gloeothece verrucosa</taxon>
    </lineage>
</organism>
<dbReference type="OrthoDB" id="541604at2"/>
<evidence type="ECO:0000256" key="1">
    <source>
        <dbReference type="RuleBase" id="RU363072"/>
    </source>
</evidence>
<dbReference type="PROSITE" id="PS51272">
    <property type="entry name" value="SLH"/>
    <property type="match status" value="1"/>
</dbReference>
<proteinExistence type="inferred from homology"/>
<protein>
    <submittedName>
        <fullName evidence="4">Carbohydrate-selective porin OprB</fullName>
    </submittedName>
</protein>
<sequence length="579" mass="64176">MSQNPPLLNNKWRKSWINSLVWLNCFLGIATPSFAQIQGNSMTNINNANSLPPMSWQPDPTVSSMSKVPSVSQLRDVEPTQWAYQALRSLVERYGCLVGWGAELVPHYPNNLYRGDMALTRWEFAAALNNCLNSLETQLQNNLTVSREDLETFKRLSEEFKQELAILDTKLDNLENRVAFLEDHQFSTTTKLFTQIIWSVDDTFGNKVGTDEDQSQTRFGYRIRLNLETSFNGQDLLRTRLQVGDLIPTSEVTGTNMTRFNYDDDSNNQVFATHLLYRRLLTNNLQLTVGPVGVGYTDITDTLTPPSIPDDSRGIPSRFGEYNPLYRRGGGGGALNWNILGLIEGASIGPSDPNAHDLILTIGYLSTNINNTIAGNGFFNEGYHVLAQLAYYVPGAGVGLAYSHTYGPAGQVDLTGDNGTLNAIQPFGNNIATSSDSYNLQGYVRLGDNFFIHGWIGYYQANANSKGISNISDGVGGTIPLTVSKGDEADFWNAAISFTFPDIGGEGNLPGILLGIPPTVSHSDLKRDCNTPYHIEVFYRWQLNDHIAITPGFWAILNPEGDNRNDTQWVGHIRTGFNF</sequence>
<dbReference type="HOGENOM" id="CLU_018575_1_0_3"/>
<dbReference type="Proteomes" id="UP000008206">
    <property type="component" value="Plasmid Cy782201"/>
</dbReference>
<dbReference type="GO" id="GO:0015288">
    <property type="term" value="F:porin activity"/>
    <property type="evidence" value="ECO:0007669"/>
    <property type="project" value="InterPro"/>
</dbReference>
<dbReference type="InterPro" id="IPR047684">
    <property type="entry name" value="Por_som-like"/>
</dbReference>
<evidence type="ECO:0000313" key="4">
    <source>
        <dbReference type="EMBL" id="ADN17794.1"/>
    </source>
</evidence>
<dbReference type="EMBL" id="CP002199">
    <property type="protein sequence ID" value="ADN17794.1"/>
    <property type="molecule type" value="Genomic_DNA"/>
</dbReference>
<evidence type="ECO:0000259" key="3">
    <source>
        <dbReference type="PROSITE" id="PS51272"/>
    </source>
</evidence>
<keyword evidence="2" id="KW-0175">Coiled coil</keyword>
<dbReference type="GO" id="GO:0008643">
    <property type="term" value="P:carbohydrate transport"/>
    <property type="evidence" value="ECO:0007669"/>
    <property type="project" value="InterPro"/>
</dbReference>
<evidence type="ECO:0000256" key="2">
    <source>
        <dbReference type="SAM" id="Coils"/>
    </source>
</evidence>
<dbReference type="InterPro" id="IPR007049">
    <property type="entry name" value="Carb-sel_porin_OprB"/>
</dbReference>
<dbReference type="GO" id="GO:0016020">
    <property type="term" value="C:membrane"/>
    <property type="evidence" value="ECO:0007669"/>
    <property type="project" value="InterPro"/>
</dbReference>
<evidence type="ECO:0000313" key="5">
    <source>
        <dbReference type="Proteomes" id="UP000008206"/>
    </source>
</evidence>
<gene>
    <name evidence="4" type="ordered locus">Cyan7822_5940</name>
</gene>
<dbReference type="PANTHER" id="PTHR43308:SF1">
    <property type="entry name" value="OUTER MEMBRANE PROTEIN ALPHA"/>
    <property type="match status" value="1"/>
</dbReference>
<dbReference type="NCBIfam" id="NF033921">
    <property type="entry name" value="por_somb"/>
    <property type="match status" value="1"/>
</dbReference>
<comment type="similarity">
    <text evidence="1">Belongs to the OprB family.</text>
</comment>
<name>E0ULG4_GLOV7</name>
<dbReference type="InterPro" id="IPR051465">
    <property type="entry name" value="Cell_Envelope_Struct_Comp"/>
</dbReference>
<dbReference type="Pfam" id="PF04966">
    <property type="entry name" value="OprB"/>
    <property type="match status" value="2"/>
</dbReference>
<dbReference type="PANTHER" id="PTHR43308">
    <property type="entry name" value="OUTER MEMBRANE PROTEIN ALPHA-RELATED"/>
    <property type="match status" value="1"/>
</dbReference>